<gene>
    <name evidence="3" type="ORF">F511_24004</name>
</gene>
<dbReference type="Proteomes" id="UP000250235">
    <property type="component" value="Unassembled WGS sequence"/>
</dbReference>
<keyword evidence="4" id="KW-1185">Reference proteome</keyword>
<proteinExistence type="predicted"/>
<accession>A0A2Z7B5C1</accession>
<feature type="region of interest" description="Disordered" evidence="2">
    <location>
        <begin position="806"/>
        <end position="845"/>
    </location>
</feature>
<sequence length="977" mass="108349">MNVKAAGSEIHDKIKKNRKKCEKRMKKLVRKQEEEVQGLLRTWEEEKVRLEKDHKLESAVTCYIHGQGLVRTSKLKILDDKFAKEMEEHNLLKDMLLNSLKEKQLAARNEECQKAAHWLAEAIAYASKLGTENGRQAFGFKFENGPECTKSGTAPENLVTMFQEQAEDPNPSITLCPQGDNVAPSDASVGSPAETADCGCLVETMSNIETFGSPNKVGGVMPLERPPEIRVEQHKQLLQSCNTTEEIGAANLLICGEETTDEIRPVEGGQRKLTRPVSDDIVLHVDPMESNNTSSIGHSIDLPNAEMNHRSEPCQSSNASLPFPGQLLVRSQEMVSFPDRVGMLKQHVSRNEIHQVTSAEQEYIDTSAEDSQNTSRIEVPASSFCDAVNLVQLDHAVQETWNCEQLNHLSADASLACKQYPPHEIEHQTKNQGTNFSLLVAGETEDFSHEFVSQRIENLHRNRLDLGQASKTVISEAVSSTEVPNQSAPQMETAVGHFHESRNNESEITACVQESQNEIQQMASGELEKLDTPAVEPKNTFQKKVASHAATLVQSNHAVPVTEIYEQLCHLSVDASFFCNESPPNEIENQNRGQVTKFSQTVDAEETEEFSHEFVSQSTENLHHDHLYMGQPSRSSHEQGVEVFVSSPDNTVMAQAVCTTELPNQSVPQLGIDAGHRRGPSHLLVHHTHTVTSWNVTPSVVAESLQSELEKLLKEAEQLEKKRADAVSELKSAREKEIQEIINQIRTEYDKKLHDAEANYKLRKNELEKSKKLVLMNSKLAEAFRSKFQFRPLQLQQVFTSTLEHHLHRPSLPPPMRISSLASASGPPPLAPSAEALNQLHMPPPVRSSSVAIRNVIASPPMQATQRAGPVTPSTSARPLVIASHTPAASPRFPEIRSRAPHLQSFRPAVAPSMPPSGFLAIPQLYPQPIFPRQLVGTPRPAPPSPPIPHLMPSHVSQNARIPQNGQPFHLNLSNLL</sequence>
<name>A0A2Z7B5C1_9LAMI</name>
<feature type="coiled-coil region" evidence="1">
    <location>
        <begin position="11"/>
        <end position="53"/>
    </location>
</feature>
<dbReference type="PANTHER" id="PTHR35116:SF2">
    <property type="entry name" value="ATP-DEPENDENT HELICASE FAMILY PROTEIN-RELATED"/>
    <property type="match status" value="1"/>
</dbReference>
<protein>
    <submittedName>
        <fullName evidence="3">Uncharacterized protein</fullName>
    </submittedName>
</protein>
<dbReference type="GO" id="GO:0031507">
    <property type="term" value="P:heterochromatin formation"/>
    <property type="evidence" value="ECO:0007669"/>
    <property type="project" value="InterPro"/>
</dbReference>
<dbReference type="EMBL" id="KV009698">
    <property type="protein sequence ID" value="KZV29033.1"/>
    <property type="molecule type" value="Genomic_DNA"/>
</dbReference>
<evidence type="ECO:0000256" key="2">
    <source>
        <dbReference type="SAM" id="MobiDB-lite"/>
    </source>
</evidence>
<reference evidence="3 4" key="1">
    <citation type="journal article" date="2015" name="Proc. Natl. Acad. Sci. U.S.A.">
        <title>The resurrection genome of Boea hygrometrica: A blueprint for survival of dehydration.</title>
        <authorList>
            <person name="Xiao L."/>
            <person name="Yang G."/>
            <person name="Zhang L."/>
            <person name="Yang X."/>
            <person name="Zhao S."/>
            <person name="Ji Z."/>
            <person name="Zhou Q."/>
            <person name="Hu M."/>
            <person name="Wang Y."/>
            <person name="Chen M."/>
            <person name="Xu Y."/>
            <person name="Jin H."/>
            <person name="Xiao X."/>
            <person name="Hu G."/>
            <person name="Bao F."/>
            <person name="Hu Y."/>
            <person name="Wan P."/>
            <person name="Li L."/>
            <person name="Deng X."/>
            <person name="Kuang T."/>
            <person name="Xiang C."/>
            <person name="Zhu J.K."/>
            <person name="Oliver M.J."/>
            <person name="He Y."/>
        </authorList>
    </citation>
    <scope>NUCLEOTIDE SEQUENCE [LARGE SCALE GENOMIC DNA]</scope>
    <source>
        <strain evidence="4">cv. XS01</strain>
    </source>
</reference>
<organism evidence="3 4">
    <name type="scientific">Dorcoceras hygrometricum</name>
    <dbReference type="NCBI Taxonomy" id="472368"/>
    <lineage>
        <taxon>Eukaryota</taxon>
        <taxon>Viridiplantae</taxon>
        <taxon>Streptophyta</taxon>
        <taxon>Embryophyta</taxon>
        <taxon>Tracheophyta</taxon>
        <taxon>Spermatophyta</taxon>
        <taxon>Magnoliopsida</taxon>
        <taxon>eudicotyledons</taxon>
        <taxon>Gunneridae</taxon>
        <taxon>Pentapetalae</taxon>
        <taxon>asterids</taxon>
        <taxon>lamiids</taxon>
        <taxon>Lamiales</taxon>
        <taxon>Gesneriaceae</taxon>
        <taxon>Didymocarpoideae</taxon>
        <taxon>Trichosporeae</taxon>
        <taxon>Loxocarpinae</taxon>
        <taxon>Dorcoceras</taxon>
    </lineage>
</organism>
<evidence type="ECO:0000313" key="4">
    <source>
        <dbReference type="Proteomes" id="UP000250235"/>
    </source>
</evidence>
<dbReference type="AlphaFoldDB" id="A0A2Z7B5C1"/>
<feature type="coiled-coil region" evidence="1">
    <location>
        <begin position="702"/>
        <end position="773"/>
    </location>
</feature>
<evidence type="ECO:0000313" key="3">
    <source>
        <dbReference type="EMBL" id="KZV29033.1"/>
    </source>
</evidence>
<dbReference type="Gene3D" id="6.10.250.1310">
    <property type="match status" value="1"/>
</dbReference>
<keyword evidence="1" id="KW-0175">Coiled coil</keyword>
<dbReference type="InterPro" id="IPR039322">
    <property type="entry name" value="MOM1"/>
</dbReference>
<dbReference type="PANTHER" id="PTHR35116">
    <property type="entry name" value="HELICASE PROTEIN MOM1"/>
    <property type="match status" value="1"/>
</dbReference>
<dbReference type="OrthoDB" id="904450at2759"/>
<evidence type="ECO:0000256" key="1">
    <source>
        <dbReference type="SAM" id="Coils"/>
    </source>
</evidence>